<reference evidence="1 2" key="1">
    <citation type="submission" date="2022-06" db="EMBL/GenBank/DDBJ databases">
        <title>New Species of the Genus Actinoplanes, ActinopZanes ferrugineus.</title>
        <authorList>
            <person name="Ding P."/>
        </authorList>
    </citation>
    <scope>NUCLEOTIDE SEQUENCE [LARGE SCALE GENOMIC DNA]</scope>
    <source>
        <strain evidence="1 2">TRM88003</strain>
    </source>
</reference>
<evidence type="ECO:0000313" key="2">
    <source>
        <dbReference type="Proteomes" id="UP001523369"/>
    </source>
</evidence>
<name>A0ABT1DG82_9ACTN</name>
<accession>A0ABT1DG82</accession>
<comment type="caution">
    <text evidence="1">The sequence shown here is derived from an EMBL/GenBank/DDBJ whole genome shotgun (WGS) entry which is preliminary data.</text>
</comment>
<protein>
    <submittedName>
        <fullName evidence="1">Uncharacterized protein</fullName>
    </submittedName>
</protein>
<dbReference type="Proteomes" id="UP001523369">
    <property type="component" value="Unassembled WGS sequence"/>
</dbReference>
<sequence length="80" mass="8551">MADSRTLPPADAARLRLLMSSLDFASLRSTRHPTGGADLFQYDLTLIRGSDHWRGTVSQASVPAALQPLLQFLAGRAASG</sequence>
<keyword evidence="2" id="KW-1185">Reference proteome</keyword>
<evidence type="ECO:0000313" key="1">
    <source>
        <dbReference type="EMBL" id="MCO8269837.1"/>
    </source>
</evidence>
<dbReference type="Pfam" id="PF20242">
    <property type="entry name" value="Emfourin"/>
    <property type="match status" value="1"/>
</dbReference>
<gene>
    <name evidence="1" type="ORF">M1L60_04430</name>
</gene>
<dbReference type="InterPro" id="IPR049457">
    <property type="entry name" value="Emfourin"/>
</dbReference>
<organism evidence="1 2">
    <name type="scientific">Paractinoplanes aksuensis</name>
    <dbReference type="NCBI Taxonomy" id="2939490"/>
    <lineage>
        <taxon>Bacteria</taxon>
        <taxon>Bacillati</taxon>
        <taxon>Actinomycetota</taxon>
        <taxon>Actinomycetes</taxon>
        <taxon>Micromonosporales</taxon>
        <taxon>Micromonosporaceae</taxon>
        <taxon>Paractinoplanes</taxon>
    </lineage>
</organism>
<dbReference type="EMBL" id="JAMYJR010000003">
    <property type="protein sequence ID" value="MCO8269837.1"/>
    <property type="molecule type" value="Genomic_DNA"/>
</dbReference>
<proteinExistence type="predicted"/>